<organism evidence="4 5">
    <name type="scientific">Mollisia scopiformis</name>
    <name type="common">Conifer needle endophyte fungus</name>
    <name type="synonym">Phialocephala scopiformis</name>
    <dbReference type="NCBI Taxonomy" id="149040"/>
    <lineage>
        <taxon>Eukaryota</taxon>
        <taxon>Fungi</taxon>
        <taxon>Dikarya</taxon>
        <taxon>Ascomycota</taxon>
        <taxon>Pezizomycotina</taxon>
        <taxon>Leotiomycetes</taxon>
        <taxon>Helotiales</taxon>
        <taxon>Mollisiaceae</taxon>
        <taxon>Mollisia</taxon>
    </lineage>
</organism>
<name>A0A194XJA3_MOLSC</name>
<feature type="transmembrane region" description="Helical" evidence="3">
    <location>
        <begin position="42"/>
        <end position="68"/>
    </location>
</feature>
<dbReference type="OrthoDB" id="3687641at2759"/>
<gene>
    <name evidence="4" type="ORF">LY89DRAFT_695483</name>
</gene>
<reference evidence="4 5" key="1">
    <citation type="submission" date="2015-10" db="EMBL/GenBank/DDBJ databases">
        <title>Full genome of DAOMC 229536 Phialocephala scopiformis, a fungal endophyte of spruce producing the potent anti-insectan compound rugulosin.</title>
        <authorList>
            <consortium name="DOE Joint Genome Institute"/>
            <person name="Walker A.K."/>
            <person name="Frasz S.L."/>
            <person name="Seifert K.A."/>
            <person name="Miller J.D."/>
            <person name="Mondo S.J."/>
            <person name="Labutti K."/>
            <person name="Lipzen A."/>
            <person name="Dockter R."/>
            <person name="Kennedy M."/>
            <person name="Grigoriev I.V."/>
            <person name="Spatafora J.W."/>
        </authorList>
    </citation>
    <scope>NUCLEOTIDE SEQUENCE [LARGE SCALE GENOMIC DNA]</scope>
    <source>
        <strain evidence="4 5">CBS 120377</strain>
    </source>
</reference>
<dbReference type="AlphaFoldDB" id="A0A194XJA3"/>
<evidence type="ECO:0000313" key="5">
    <source>
        <dbReference type="Proteomes" id="UP000070700"/>
    </source>
</evidence>
<dbReference type="InParanoid" id="A0A194XJA3"/>
<evidence type="ECO:0000256" key="1">
    <source>
        <dbReference type="ARBA" id="ARBA00035112"/>
    </source>
</evidence>
<evidence type="ECO:0000256" key="2">
    <source>
        <dbReference type="SAM" id="MobiDB-lite"/>
    </source>
</evidence>
<protein>
    <recommendedName>
        <fullName evidence="6">Tat pathway signal sequence</fullName>
    </recommendedName>
</protein>
<proteinExistence type="inferred from homology"/>
<comment type="similarity">
    <text evidence="1">Belongs to the ustYa family.</text>
</comment>
<dbReference type="GO" id="GO:0043386">
    <property type="term" value="P:mycotoxin biosynthetic process"/>
    <property type="evidence" value="ECO:0007669"/>
    <property type="project" value="InterPro"/>
</dbReference>
<dbReference type="InterPro" id="IPR021765">
    <property type="entry name" value="UstYa-like"/>
</dbReference>
<dbReference type="Pfam" id="PF11807">
    <property type="entry name" value="UstYa"/>
    <property type="match status" value="1"/>
</dbReference>
<sequence length="282" mass="32559">MSSYTPLQDKTENDSQQGEDYDHLLPQEESLLRKSPRRIPTWILVVLLPVVSLLFMGFGAWIGSHWLVDFNARCLEHVQHWSPIQRDVDNSYHTVLFNGSFMKQNIFRQEAGPEVDAAWESMGINYRSITIPLSDAEKTGLSPSQVQINPRYGGGYPANVEGLHHLHCLNLVRQSLYYNIDYYRAQGTGAFVNEEPILRHHVSHCLDIVRQQLMCQPDTGMLGQVWWDKEAPKAFVDFNTRHQCKDFEGIRRWAEERQIGEVVPGDFLMPPRRREDVLDSIP</sequence>
<evidence type="ECO:0000256" key="3">
    <source>
        <dbReference type="SAM" id="Phobius"/>
    </source>
</evidence>
<keyword evidence="3" id="KW-1133">Transmembrane helix</keyword>
<keyword evidence="3" id="KW-0472">Membrane</keyword>
<dbReference type="Proteomes" id="UP000070700">
    <property type="component" value="Unassembled WGS sequence"/>
</dbReference>
<dbReference type="KEGG" id="psco:LY89DRAFT_695483"/>
<keyword evidence="3" id="KW-0812">Transmembrane</keyword>
<evidence type="ECO:0008006" key="6">
    <source>
        <dbReference type="Google" id="ProtNLM"/>
    </source>
</evidence>
<dbReference type="STRING" id="149040.A0A194XJA3"/>
<evidence type="ECO:0000313" key="4">
    <source>
        <dbReference type="EMBL" id="KUJ19837.1"/>
    </source>
</evidence>
<dbReference type="PANTHER" id="PTHR33365:SF13">
    <property type="entry name" value="TAT PATHWAY SIGNAL SEQUENCE"/>
    <property type="match status" value="1"/>
</dbReference>
<dbReference type="PANTHER" id="PTHR33365">
    <property type="entry name" value="YALI0B05434P"/>
    <property type="match status" value="1"/>
</dbReference>
<dbReference type="EMBL" id="KQ947410">
    <property type="protein sequence ID" value="KUJ19837.1"/>
    <property type="molecule type" value="Genomic_DNA"/>
</dbReference>
<keyword evidence="5" id="KW-1185">Reference proteome</keyword>
<accession>A0A194XJA3</accession>
<dbReference type="GeneID" id="28826491"/>
<dbReference type="RefSeq" id="XP_018074192.1">
    <property type="nucleotide sequence ID" value="XM_018216765.1"/>
</dbReference>
<feature type="compositionally biased region" description="Polar residues" evidence="2">
    <location>
        <begin position="1"/>
        <end position="18"/>
    </location>
</feature>
<feature type="region of interest" description="Disordered" evidence="2">
    <location>
        <begin position="1"/>
        <end position="20"/>
    </location>
</feature>